<accession>A0A2Z7B8X3</accession>
<feature type="region of interest" description="Disordered" evidence="1">
    <location>
        <begin position="206"/>
        <end position="236"/>
    </location>
</feature>
<evidence type="ECO:0000256" key="1">
    <source>
        <dbReference type="SAM" id="MobiDB-lite"/>
    </source>
</evidence>
<keyword evidence="3" id="KW-1185">Reference proteome</keyword>
<dbReference type="Proteomes" id="UP000250235">
    <property type="component" value="Unassembled WGS sequence"/>
</dbReference>
<evidence type="ECO:0000313" key="2">
    <source>
        <dbReference type="EMBL" id="KZV30486.1"/>
    </source>
</evidence>
<name>A0A2Z7B8X3_9LAMI</name>
<protein>
    <submittedName>
        <fullName evidence="2">Splicing factor 3B subunit 1-like</fullName>
    </submittedName>
</protein>
<proteinExistence type="predicted"/>
<evidence type="ECO:0000313" key="3">
    <source>
        <dbReference type="Proteomes" id="UP000250235"/>
    </source>
</evidence>
<organism evidence="2 3">
    <name type="scientific">Dorcoceras hygrometricum</name>
    <dbReference type="NCBI Taxonomy" id="472368"/>
    <lineage>
        <taxon>Eukaryota</taxon>
        <taxon>Viridiplantae</taxon>
        <taxon>Streptophyta</taxon>
        <taxon>Embryophyta</taxon>
        <taxon>Tracheophyta</taxon>
        <taxon>Spermatophyta</taxon>
        <taxon>Magnoliopsida</taxon>
        <taxon>eudicotyledons</taxon>
        <taxon>Gunneridae</taxon>
        <taxon>Pentapetalae</taxon>
        <taxon>asterids</taxon>
        <taxon>lamiids</taxon>
        <taxon>Lamiales</taxon>
        <taxon>Gesneriaceae</taxon>
        <taxon>Didymocarpoideae</taxon>
        <taxon>Trichosporeae</taxon>
        <taxon>Loxocarpinae</taxon>
        <taxon>Dorcoceras</taxon>
    </lineage>
</organism>
<dbReference type="EMBL" id="KV008267">
    <property type="protein sequence ID" value="KZV30486.1"/>
    <property type="molecule type" value="Genomic_DNA"/>
</dbReference>
<sequence>MENEGMVNMFKALESSRLRGLLGCSSVIYEAALVEFFQNASVRDDKVFSTVQGKSVEFTEEVFAGMFELPMEGLTNMSDVTKDLVFDARTAFSYSVTVKAGSFDAVTHERFLMMSAIHGGVKVNWGRLLFGIFKDMVTPATNQARGYAVQICILLKGAPDLELGESKDFPPLKILTAKTVGTYIAKNKNIIVEDVDDEPVAKMVKKKATTKKRSDATADEPVLKKKRTPGGRDAPAEKEMAMVPVVQDVEPLSTVLAPTPKAQRHHAPKKKLVLPTGSDDEIVEKEPDVENFVDQQRKETTADDVDKIIDQVITDSAQMETDVEEPSLTRSDDIVVEDTERSIAVNDEDDNIDGDENEIDRKMESSFTAPKQFLKEPLRSGEDVDMSGSKQPSKIIETAAAEKDKEIEPVLELTEKSNFDEESMSIEDILKQISEGMMLPSVIAVEITRIKLGLGIEIPGVNEGDWLSGPVLINKD</sequence>
<gene>
    <name evidence="2" type="ORF">F511_33869</name>
</gene>
<reference evidence="2 3" key="1">
    <citation type="journal article" date="2015" name="Proc. Natl. Acad. Sci. U.S.A.">
        <title>The resurrection genome of Boea hygrometrica: A blueprint for survival of dehydration.</title>
        <authorList>
            <person name="Xiao L."/>
            <person name="Yang G."/>
            <person name="Zhang L."/>
            <person name="Yang X."/>
            <person name="Zhao S."/>
            <person name="Ji Z."/>
            <person name="Zhou Q."/>
            <person name="Hu M."/>
            <person name="Wang Y."/>
            <person name="Chen M."/>
            <person name="Xu Y."/>
            <person name="Jin H."/>
            <person name="Xiao X."/>
            <person name="Hu G."/>
            <person name="Bao F."/>
            <person name="Hu Y."/>
            <person name="Wan P."/>
            <person name="Li L."/>
            <person name="Deng X."/>
            <person name="Kuang T."/>
            <person name="Xiang C."/>
            <person name="Zhu J.K."/>
            <person name="Oliver M.J."/>
            <person name="He Y."/>
        </authorList>
    </citation>
    <scope>NUCLEOTIDE SEQUENCE [LARGE SCALE GENOMIC DNA]</scope>
    <source>
        <strain evidence="3">cv. XS01</strain>
    </source>
</reference>
<dbReference type="AlphaFoldDB" id="A0A2Z7B8X3"/>